<evidence type="ECO:0000313" key="6">
    <source>
        <dbReference type="Proteomes" id="UP001205311"/>
    </source>
</evidence>
<dbReference type="Gene3D" id="3.40.50.150">
    <property type="entry name" value="Vaccinia Virus protein VP39"/>
    <property type="match status" value="1"/>
</dbReference>
<dbReference type="InterPro" id="IPR036390">
    <property type="entry name" value="WH_DNA-bd_sf"/>
</dbReference>
<evidence type="ECO:0000256" key="2">
    <source>
        <dbReference type="ARBA" id="ARBA00022679"/>
    </source>
</evidence>
<dbReference type="Pfam" id="PF08100">
    <property type="entry name" value="Dimerisation"/>
    <property type="match status" value="1"/>
</dbReference>
<accession>A0ABT1HPK2</accession>
<dbReference type="Proteomes" id="UP001205311">
    <property type="component" value="Unassembled WGS sequence"/>
</dbReference>
<dbReference type="InterPro" id="IPR001077">
    <property type="entry name" value="COMT_C"/>
</dbReference>
<gene>
    <name evidence="5" type="ORF">LX15_001090</name>
</gene>
<dbReference type="InterPro" id="IPR012967">
    <property type="entry name" value="COMT_dimerisation"/>
</dbReference>
<sequence>MNSPHTEPRAEDAARDDVADHQQHVFQLLFGHVGSKAVHVAVRLRIPEILGDHAMSVEELAERSGAQPATLARLLRALGIFGLTRRTGDGHVALTDSGALLRPDVPGSVQGEVLLFADESVWQAWNGLEDAIRDGKPAFDRIFGCDFYTHLCRHPALEAVFNQGFARQAREFGRQVADIYDFSRVRTVVDVGGGDGVFLTEILARHRHLHGVLADLRAEAETTRDTVRDAGVEARCTLTTCDFLSSVPSGGDLYVTRNVIRDWGDETATTILRNCRRDLRSGGRLLLVEPVCVETPLPSARQAAEDLLGLVLTGGRLRTENEYRTILTRAGWTLDRVTPLESSDYHILEASPSPED</sequence>
<feature type="domain" description="HTH crp-type" evidence="4">
    <location>
        <begin position="40"/>
        <end position="96"/>
    </location>
</feature>
<dbReference type="PANTHER" id="PTHR43712">
    <property type="entry name" value="PUTATIVE (AFU_ORTHOLOGUE AFUA_4G14580)-RELATED"/>
    <property type="match status" value="1"/>
</dbReference>
<name>A0ABT1HPK2_STRSD</name>
<dbReference type="PANTHER" id="PTHR43712:SF2">
    <property type="entry name" value="O-METHYLTRANSFERASE CICE"/>
    <property type="match status" value="1"/>
</dbReference>
<dbReference type="PROSITE" id="PS51683">
    <property type="entry name" value="SAM_OMT_II"/>
    <property type="match status" value="1"/>
</dbReference>
<dbReference type="SUPFAM" id="SSF53335">
    <property type="entry name" value="S-adenosyl-L-methionine-dependent methyltransferases"/>
    <property type="match status" value="1"/>
</dbReference>
<dbReference type="Gene3D" id="1.10.287.1350">
    <property type="match status" value="1"/>
</dbReference>
<evidence type="ECO:0000256" key="1">
    <source>
        <dbReference type="ARBA" id="ARBA00022603"/>
    </source>
</evidence>
<keyword evidence="2" id="KW-0808">Transferase</keyword>
<protein>
    <submittedName>
        <fullName evidence="5">Dimerization domain-containing protein</fullName>
    </submittedName>
</protein>
<keyword evidence="3" id="KW-0949">S-adenosyl-L-methionine</keyword>
<dbReference type="RefSeq" id="WP_253668368.1">
    <property type="nucleotide sequence ID" value="NZ_JAMTCP010000004.1"/>
</dbReference>
<reference evidence="5 6" key="1">
    <citation type="submission" date="2022-06" db="EMBL/GenBank/DDBJ databases">
        <title>Genomic Encyclopedia of Archaeal and Bacterial Type Strains, Phase II (KMG-II): from individual species to whole genera.</title>
        <authorList>
            <person name="Goeker M."/>
        </authorList>
    </citation>
    <scope>NUCLEOTIDE SEQUENCE [LARGE SCALE GENOMIC DNA]</scope>
    <source>
        <strain evidence="5 6">DSM 40477</strain>
    </source>
</reference>
<dbReference type="InterPro" id="IPR012318">
    <property type="entry name" value="HTH_CRP"/>
</dbReference>
<dbReference type="PIRSF" id="PIRSF005739">
    <property type="entry name" value="O-mtase"/>
    <property type="match status" value="1"/>
</dbReference>
<proteinExistence type="predicted"/>
<keyword evidence="6" id="KW-1185">Reference proteome</keyword>
<dbReference type="EMBL" id="JAMTCP010000004">
    <property type="protein sequence ID" value="MCP2257405.1"/>
    <property type="molecule type" value="Genomic_DNA"/>
</dbReference>
<dbReference type="Gene3D" id="1.10.10.10">
    <property type="entry name" value="Winged helix-like DNA-binding domain superfamily/Winged helix DNA-binding domain"/>
    <property type="match status" value="1"/>
</dbReference>
<dbReference type="InterPro" id="IPR016461">
    <property type="entry name" value="COMT-like"/>
</dbReference>
<keyword evidence="1" id="KW-0489">Methyltransferase</keyword>
<dbReference type="SUPFAM" id="SSF46785">
    <property type="entry name" value="Winged helix' DNA-binding domain"/>
    <property type="match status" value="1"/>
</dbReference>
<evidence type="ECO:0000313" key="5">
    <source>
        <dbReference type="EMBL" id="MCP2257405.1"/>
    </source>
</evidence>
<evidence type="ECO:0000259" key="4">
    <source>
        <dbReference type="SMART" id="SM00419"/>
    </source>
</evidence>
<dbReference type="SMART" id="SM00419">
    <property type="entry name" value="HTH_CRP"/>
    <property type="match status" value="1"/>
</dbReference>
<comment type="caution">
    <text evidence="5">The sequence shown here is derived from an EMBL/GenBank/DDBJ whole genome shotgun (WGS) entry which is preliminary data.</text>
</comment>
<dbReference type="InterPro" id="IPR036388">
    <property type="entry name" value="WH-like_DNA-bd_sf"/>
</dbReference>
<evidence type="ECO:0000256" key="3">
    <source>
        <dbReference type="ARBA" id="ARBA00022691"/>
    </source>
</evidence>
<dbReference type="InterPro" id="IPR029063">
    <property type="entry name" value="SAM-dependent_MTases_sf"/>
</dbReference>
<organism evidence="5 6">
    <name type="scientific">Streptoalloteichus tenebrarius (strain ATCC 17920 / DSM 40477 / JCM 4838 / CBS 697.72 / NBRC 16177 / NCIMB 11028 / NRRL B-12390 / A12253. 1 / ISP 5477)</name>
    <name type="common">Streptomyces tenebrarius</name>
    <dbReference type="NCBI Taxonomy" id="1933"/>
    <lineage>
        <taxon>Bacteria</taxon>
        <taxon>Bacillati</taxon>
        <taxon>Actinomycetota</taxon>
        <taxon>Actinomycetes</taxon>
        <taxon>Pseudonocardiales</taxon>
        <taxon>Pseudonocardiaceae</taxon>
        <taxon>Streptoalloteichus</taxon>
    </lineage>
</organism>
<dbReference type="Pfam" id="PF00891">
    <property type="entry name" value="Methyltransf_2"/>
    <property type="match status" value="1"/>
</dbReference>